<dbReference type="FunCoup" id="A0A200Q9D6">
    <property type="interactions" value="60"/>
</dbReference>
<dbReference type="AlphaFoldDB" id="A0A200Q9D6"/>
<dbReference type="PANTHER" id="PTHR35291">
    <property type="entry name" value="PROTEIN SHROOM-LIKE"/>
    <property type="match status" value="1"/>
</dbReference>
<accession>A0A200Q9D6</accession>
<comment type="caution">
    <text evidence="2">The sequence shown here is derived from an EMBL/GenBank/DDBJ whole genome shotgun (WGS) entry which is preliminary data.</text>
</comment>
<feature type="region of interest" description="Disordered" evidence="1">
    <location>
        <begin position="60"/>
        <end position="96"/>
    </location>
</feature>
<dbReference type="InParanoid" id="A0A200Q9D6"/>
<sequence>MKNIIDEASDDHHQHQRNRYGYERLGSITDDHEPTVGILQSKMSKSLRCLPVFGSTKSAKSSRLAPEVTTTTPTTLTKSQSARQAGSQGNNKKLVKTHPLFNISDLRRSKKAMAKPEFLRYMEYIKEGGTWNPDSNNPVIYFK</sequence>
<gene>
    <name evidence="2" type="ORF">BVC80_1117g78</name>
</gene>
<dbReference type="EMBL" id="MVGT01002651">
    <property type="protein sequence ID" value="OVA07070.1"/>
    <property type="molecule type" value="Genomic_DNA"/>
</dbReference>
<dbReference type="Proteomes" id="UP000195402">
    <property type="component" value="Unassembled WGS sequence"/>
</dbReference>
<proteinExistence type="predicted"/>
<feature type="compositionally biased region" description="Polar residues" evidence="1">
    <location>
        <begin position="78"/>
        <end position="91"/>
    </location>
</feature>
<protein>
    <submittedName>
        <fullName evidence="2">Uncharacterized protein</fullName>
    </submittedName>
</protein>
<name>A0A200Q9D6_MACCD</name>
<dbReference type="OrthoDB" id="1097853at2759"/>
<organism evidence="2 3">
    <name type="scientific">Macleaya cordata</name>
    <name type="common">Five-seeded plume-poppy</name>
    <name type="synonym">Bocconia cordata</name>
    <dbReference type="NCBI Taxonomy" id="56857"/>
    <lineage>
        <taxon>Eukaryota</taxon>
        <taxon>Viridiplantae</taxon>
        <taxon>Streptophyta</taxon>
        <taxon>Embryophyta</taxon>
        <taxon>Tracheophyta</taxon>
        <taxon>Spermatophyta</taxon>
        <taxon>Magnoliopsida</taxon>
        <taxon>Ranunculales</taxon>
        <taxon>Papaveraceae</taxon>
        <taxon>Papaveroideae</taxon>
        <taxon>Macleaya</taxon>
    </lineage>
</organism>
<dbReference type="PANTHER" id="PTHR35291:SF3">
    <property type="entry name" value="PROTEIN SHROOM-LIKE"/>
    <property type="match status" value="1"/>
</dbReference>
<evidence type="ECO:0000313" key="3">
    <source>
        <dbReference type="Proteomes" id="UP000195402"/>
    </source>
</evidence>
<evidence type="ECO:0000313" key="2">
    <source>
        <dbReference type="EMBL" id="OVA07070.1"/>
    </source>
</evidence>
<reference evidence="2 3" key="1">
    <citation type="journal article" date="2017" name="Mol. Plant">
        <title>The Genome of Medicinal Plant Macleaya cordata Provides New Insights into Benzylisoquinoline Alkaloids Metabolism.</title>
        <authorList>
            <person name="Liu X."/>
            <person name="Liu Y."/>
            <person name="Huang P."/>
            <person name="Ma Y."/>
            <person name="Qing Z."/>
            <person name="Tang Q."/>
            <person name="Cao H."/>
            <person name="Cheng P."/>
            <person name="Zheng Y."/>
            <person name="Yuan Z."/>
            <person name="Zhou Y."/>
            <person name="Liu J."/>
            <person name="Tang Z."/>
            <person name="Zhuo Y."/>
            <person name="Zhang Y."/>
            <person name="Yu L."/>
            <person name="Huang J."/>
            <person name="Yang P."/>
            <person name="Peng Q."/>
            <person name="Zhang J."/>
            <person name="Jiang W."/>
            <person name="Zhang Z."/>
            <person name="Lin K."/>
            <person name="Ro D.K."/>
            <person name="Chen X."/>
            <person name="Xiong X."/>
            <person name="Shang Y."/>
            <person name="Huang S."/>
            <person name="Zeng J."/>
        </authorList>
    </citation>
    <scope>NUCLEOTIDE SEQUENCE [LARGE SCALE GENOMIC DNA]</scope>
    <source>
        <strain evidence="3">cv. BLH2017</strain>
        <tissue evidence="2">Root</tissue>
    </source>
</reference>
<keyword evidence="3" id="KW-1185">Reference proteome</keyword>
<evidence type="ECO:0000256" key="1">
    <source>
        <dbReference type="SAM" id="MobiDB-lite"/>
    </source>
</evidence>